<gene>
    <name evidence="1" type="ORF">KP001_09230</name>
</gene>
<name>A0ABX8LPQ4_9BACT</name>
<organism evidence="1 2">
    <name type="scientific">Geomonas subterranea</name>
    <dbReference type="NCBI Taxonomy" id="2847989"/>
    <lineage>
        <taxon>Bacteria</taxon>
        <taxon>Pseudomonadati</taxon>
        <taxon>Thermodesulfobacteriota</taxon>
        <taxon>Desulfuromonadia</taxon>
        <taxon>Geobacterales</taxon>
        <taxon>Geobacteraceae</taxon>
        <taxon>Geomonas</taxon>
    </lineage>
</organism>
<dbReference type="Proteomes" id="UP000683559">
    <property type="component" value="Chromosome"/>
</dbReference>
<keyword evidence="2" id="KW-1185">Reference proteome</keyword>
<accession>A0ABX8LPQ4</accession>
<reference evidence="1 2" key="1">
    <citation type="submission" date="2021-06" db="EMBL/GenBank/DDBJ databases">
        <title>Gemonas diversity in paddy soil.</title>
        <authorList>
            <person name="Liu G."/>
        </authorList>
    </citation>
    <scope>NUCLEOTIDE SEQUENCE [LARGE SCALE GENOMIC DNA]</scope>
    <source>
        <strain evidence="1 2">RG2</strain>
    </source>
</reference>
<evidence type="ECO:0000313" key="2">
    <source>
        <dbReference type="Proteomes" id="UP000683559"/>
    </source>
</evidence>
<dbReference type="EMBL" id="CP077683">
    <property type="protein sequence ID" value="QXE92680.1"/>
    <property type="molecule type" value="Genomic_DNA"/>
</dbReference>
<proteinExistence type="predicted"/>
<evidence type="ECO:0000313" key="1">
    <source>
        <dbReference type="EMBL" id="QXE92680.1"/>
    </source>
</evidence>
<protein>
    <submittedName>
        <fullName evidence="1">Uncharacterized protein</fullName>
    </submittedName>
</protein>
<dbReference type="RefSeq" id="WP_217289228.1">
    <property type="nucleotide sequence ID" value="NZ_CP077683.1"/>
</dbReference>
<sequence length="130" mass="14823">MGITTTISIERGVLTAYPNSVVDSEKRKGTWRTRKWAGILKTGEPSSDFLETFLTETGDSLVKVDKLKLRSAVVFACDQCEYGRVAVYNRWYGVVVGITESYVILEQYASQEEAYEWSKFHLIELPDWAK</sequence>